<proteinExistence type="predicted"/>
<evidence type="ECO:0000256" key="4">
    <source>
        <dbReference type="SAM" id="MobiDB-lite"/>
    </source>
</evidence>
<protein>
    <submittedName>
        <fullName evidence="5">Uncharacterized protein</fullName>
    </submittedName>
</protein>
<name>A0A9P9WGK8_9PEZI</name>
<gene>
    <name evidence="5" type="ORF">JX265_009153</name>
</gene>
<dbReference type="EMBL" id="JAFIMR010000027">
    <property type="protein sequence ID" value="KAI1862439.1"/>
    <property type="molecule type" value="Genomic_DNA"/>
</dbReference>
<accession>A0A9P9WGK8</accession>
<dbReference type="Proteomes" id="UP000829685">
    <property type="component" value="Unassembled WGS sequence"/>
</dbReference>
<keyword evidence="3" id="KW-0496">Mitochondrion</keyword>
<evidence type="ECO:0000256" key="1">
    <source>
        <dbReference type="ARBA" id="ARBA00004173"/>
    </source>
</evidence>
<keyword evidence="6" id="KW-1185">Reference proteome</keyword>
<dbReference type="Pfam" id="PF12921">
    <property type="entry name" value="ATP13"/>
    <property type="match status" value="1"/>
</dbReference>
<keyword evidence="2" id="KW-0809">Transit peptide</keyword>
<dbReference type="InterPro" id="IPR024319">
    <property type="entry name" value="ATPase_expression_mit"/>
</dbReference>
<evidence type="ECO:0000256" key="3">
    <source>
        <dbReference type="ARBA" id="ARBA00023128"/>
    </source>
</evidence>
<reference evidence="5" key="1">
    <citation type="submission" date="2021-03" db="EMBL/GenBank/DDBJ databases">
        <title>Revisited historic fungal species revealed as producer of novel bioactive compounds through whole genome sequencing and comparative genomics.</title>
        <authorList>
            <person name="Vignolle G.A."/>
            <person name="Hochenegger N."/>
            <person name="Mach R.L."/>
            <person name="Mach-Aigner A.R."/>
            <person name="Javad Rahimi M."/>
            <person name="Salim K.A."/>
            <person name="Chan C.M."/>
            <person name="Lim L.B.L."/>
            <person name="Cai F."/>
            <person name="Druzhinina I.S."/>
            <person name="U'Ren J.M."/>
            <person name="Derntl C."/>
        </authorList>
    </citation>
    <scope>NUCLEOTIDE SEQUENCE</scope>
    <source>
        <strain evidence="5">TUCIM 5799</strain>
    </source>
</reference>
<evidence type="ECO:0000313" key="5">
    <source>
        <dbReference type="EMBL" id="KAI1862439.1"/>
    </source>
</evidence>
<organism evidence="5 6">
    <name type="scientific">Neoarthrinium moseri</name>
    <dbReference type="NCBI Taxonomy" id="1658444"/>
    <lineage>
        <taxon>Eukaryota</taxon>
        <taxon>Fungi</taxon>
        <taxon>Dikarya</taxon>
        <taxon>Ascomycota</taxon>
        <taxon>Pezizomycotina</taxon>
        <taxon>Sordariomycetes</taxon>
        <taxon>Xylariomycetidae</taxon>
        <taxon>Amphisphaeriales</taxon>
        <taxon>Apiosporaceae</taxon>
        <taxon>Neoarthrinium</taxon>
    </lineage>
</organism>
<feature type="compositionally biased region" description="Acidic residues" evidence="4">
    <location>
        <begin position="795"/>
        <end position="811"/>
    </location>
</feature>
<feature type="region of interest" description="Disordered" evidence="4">
    <location>
        <begin position="778"/>
        <end position="811"/>
    </location>
</feature>
<comment type="subcellular location">
    <subcellularLocation>
        <location evidence="1">Mitochondrion</location>
    </subcellularLocation>
</comment>
<sequence length="811" mass="92206">MFAASPVVELAGSRTMACRGPRGTAPPALALRVRRWPQPGSTGRHAGLRAGAATRPSLTTGIYCRFGLNHEARRAAPTWAASSSRHSGFTPEDAMLLDTLIRSQERRVLRDGDTVTSHVGASGALPSGTSAAMSVHGPKFQGEQTERLIAALPTPFQNALQAMQQQDSRRLLFYLHQIVAMPEDEMVAAVQTIPRTTFSEFLRSLDPLDVVPENDPTHGVHINPGLWMVLNMGAIIDEWGVRVLYARLLRQMLTLMRALHASGSVLNVNDYVPLLRAAGASSDVAVVKLLWGQMIEHGISYWRQGSIYNEFVKARLLVEPAYFGFDKTRLAMTARNLHRRGRVRLHAETIGGLDRLRLATRQRSYRFGLNKNIPHAEDLSRIMRKPRSATRMFYYIQHWGFHVTERLLCSLMRGFGRAGALRFIQYRILEDYFAITVRQNKRCDEVYVGPTPPRTTPHKDPLRSRTPTMKPSARLMEAAIDVYCSNGYLSTAFTIVDYLSSKHRIPISPKAWFELFEWTYVLSSPAVSTGWNYVGFRQRIPSTDAVEMIWNTMTSPPYKVEPGFKQYDLLIRSLLGQSKIHQAMKYMESARKFHQKQCADCESAALEYTRARQTGVDATAALRRFQRARFLKEYMWHRMNGWCNDLLKHKWRPKELHEGSRWIPDVIRDWRDFIRNPVQYRTATGFVEMYDPAEEIPEWIHVRDDTLRVPVREGGETHLAEIHQAQYRVASKHSVGNLMSTRLSPLAILKGDLIKARKRTRRGRLYLARQAERLTAMSDERISSASTFSGQGDGPDGEGQGEADNWDDDDW</sequence>
<dbReference type="AlphaFoldDB" id="A0A9P9WGK8"/>
<dbReference type="GO" id="GO:0005739">
    <property type="term" value="C:mitochondrion"/>
    <property type="evidence" value="ECO:0007669"/>
    <property type="project" value="UniProtKB-SubCell"/>
</dbReference>
<evidence type="ECO:0000313" key="6">
    <source>
        <dbReference type="Proteomes" id="UP000829685"/>
    </source>
</evidence>
<feature type="region of interest" description="Disordered" evidence="4">
    <location>
        <begin position="112"/>
        <end position="136"/>
    </location>
</feature>
<comment type="caution">
    <text evidence="5">The sequence shown here is derived from an EMBL/GenBank/DDBJ whole genome shotgun (WGS) entry which is preliminary data.</text>
</comment>
<evidence type="ECO:0000256" key="2">
    <source>
        <dbReference type="ARBA" id="ARBA00022946"/>
    </source>
</evidence>